<feature type="region of interest" description="Disordered" evidence="8">
    <location>
        <begin position="89"/>
        <end position="174"/>
    </location>
</feature>
<dbReference type="Pfam" id="PF00174">
    <property type="entry name" value="Oxidored_molyb"/>
    <property type="match status" value="1"/>
</dbReference>
<name>A0ABR3TLG4_9PEZI</name>
<dbReference type="SUPFAM" id="SSF56524">
    <property type="entry name" value="Oxidoreductase molybdopterin-binding domain"/>
    <property type="match status" value="1"/>
</dbReference>
<dbReference type="InterPro" id="IPR036400">
    <property type="entry name" value="Cyt_B5-like_heme/steroid_sf"/>
</dbReference>
<dbReference type="Proteomes" id="UP001521184">
    <property type="component" value="Unassembled WGS sequence"/>
</dbReference>
<feature type="domain" description="Cytochrome b5 heme-binding" evidence="9">
    <location>
        <begin position="657"/>
        <end position="735"/>
    </location>
</feature>
<reference evidence="10 11" key="1">
    <citation type="journal article" date="2023" name="Plant Dis.">
        <title>First Report of Diplodia intermedia Causing Canker and Dieback Diseases on Apple Trees in Canada.</title>
        <authorList>
            <person name="Ellouze W."/>
            <person name="Ilyukhin E."/>
            <person name="Sulman M."/>
            <person name="Ali S."/>
        </authorList>
    </citation>
    <scope>NUCLEOTIDE SEQUENCE [LARGE SCALE GENOMIC DNA]</scope>
    <source>
        <strain evidence="10 11">M45-28</strain>
    </source>
</reference>
<dbReference type="SUPFAM" id="SSF55856">
    <property type="entry name" value="Cytochrome b5-like heme/steroid binding domain"/>
    <property type="match status" value="1"/>
</dbReference>
<dbReference type="InterPro" id="IPR036374">
    <property type="entry name" value="OxRdtase_Mopterin-bd_sf"/>
</dbReference>
<dbReference type="InterPro" id="IPR014756">
    <property type="entry name" value="Ig_E-set"/>
</dbReference>
<protein>
    <recommendedName>
        <fullName evidence="3">Nitrate reductase [NADPH]</fullName>
        <ecNumber evidence="2">1.7.1.3</ecNumber>
    </recommendedName>
</protein>
<comment type="caution">
    <text evidence="10">The sequence shown here is derived from an EMBL/GenBank/DDBJ whole genome shotgun (WGS) entry which is preliminary data.</text>
</comment>
<evidence type="ECO:0000256" key="8">
    <source>
        <dbReference type="SAM" id="MobiDB-lite"/>
    </source>
</evidence>
<feature type="region of interest" description="Disordered" evidence="8">
    <location>
        <begin position="875"/>
        <end position="914"/>
    </location>
</feature>
<evidence type="ECO:0000256" key="6">
    <source>
        <dbReference type="ARBA" id="ARBA00023002"/>
    </source>
</evidence>
<evidence type="ECO:0000256" key="7">
    <source>
        <dbReference type="ARBA" id="ARBA00049155"/>
    </source>
</evidence>
<sequence>MPPLSWTVSVRQHPGSSADDIANEPDWASGPKHFIGLKGGQGVKAGITHQHDNEHGGLERFRQGRQERAMRGEVITLRDILRDTEALSENGRHVLETPEGLRKSADHPPANVERMQLGKSKLDPRSNQQEHEWRRSRGEKKHNSAYFGIEDTGYDSGIEQSGPAGLQDPEPDKLLGKYSPQEIALLCSVRHERDYISQLQVNDGKGTSPHHGIHRTQISVDDRDQITPDNWLPRSSHLIRLTGNHPLNAEPSLSHLFDPGLITPNELHYVRNHGPVPRLSWEHHKLVIQGGKLTLSMDELKNSFSTINIPVMLASAGNRRKELNVTRKSKGFGWGAGAVGCAFWKGPLLHDVLLSAGVSQDTPQGDSRRFWVHFEGAEEPSEGKYATCLPLEYAMDPKNDVLLAMEMNDAPLPPDQGYPLRLIVPGYVGERSVKWLENIWVSDRENDSHYHVWDNRLLPSFVTEKDGEFADALFHLSSTVCNEQTLNSVIVKPAHGEKIPFAQVQKGQSYRIAGFAYDGGGNEVQRVELSLDDGQTWLYCIRQYPDYPIRHGNKFWTWLHWHVDVELLHFLRAKSITVRCFNVSKTTQPEKADWNVLGLMNNSWYVVKTSITDSEDTDVPSILFEHPVEPGIADGGWMKPSTEIDVENARRQVTAPQKQFTREEIEQHDREEDCWIVVDGRVYDVTSVLSWHPGGKVGILGHAGKAHQGTSDEFATIHDSYAYQKLDECILGVVTERTADYIRKNAAFATKARAESRNRHDEGDALLSQLPTGSTALSARGPLGPIIYHGCGVFTIDDDDDDDAVNVVAAAQPHRPLSSSSSSSSFFFSRISLVLAGGPEAVARGYALVARVLLCADPTPVRVVVVVEGSAAAAAAASGKGEGEGKGEDGDEMGEAEAEVGDDDDDDDDEGGEGGFLKWELEQAVERGRGQVRVAWVRRRDLVVAGDRKEGEEREREEGEEVLERELFEAGDGAGVFVCGEGGVVRAWAVPGLKERGY</sequence>
<evidence type="ECO:0000256" key="2">
    <source>
        <dbReference type="ARBA" id="ARBA00012673"/>
    </source>
</evidence>
<keyword evidence="4" id="KW-0500">Molybdenum</keyword>
<proteinExistence type="predicted"/>
<dbReference type="EC" id="1.7.1.3" evidence="2"/>
<dbReference type="Pfam" id="PF00173">
    <property type="entry name" value="Cyt-b5"/>
    <property type="match status" value="1"/>
</dbReference>
<gene>
    <name evidence="10" type="ORF">SLS58_006935</name>
</gene>
<dbReference type="InterPro" id="IPR008335">
    <property type="entry name" value="Mopterin_OxRdtase_euk"/>
</dbReference>
<dbReference type="Pfam" id="PF03404">
    <property type="entry name" value="Mo-co_dimer"/>
    <property type="match status" value="1"/>
</dbReference>
<comment type="catalytic activity">
    <reaction evidence="7">
        <text>nitrite + NADP(+) + H2O = nitrate + NADPH + H(+)</text>
        <dbReference type="Rhea" id="RHEA:19061"/>
        <dbReference type="ChEBI" id="CHEBI:15377"/>
        <dbReference type="ChEBI" id="CHEBI:15378"/>
        <dbReference type="ChEBI" id="CHEBI:16301"/>
        <dbReference type="ChEBI" id="CHEBI:17632"/>
        <dbReference type="ChEBI" id="CHEBI:57783"/>
        <dbReference type="ChEBI" id="CHEBI:58349"/>
        <dbReference type="EC" id="1.7.1.3"/>
    </reaction>
</comment>
<keyword evidence="6" id="KW-0560">Oxidoreductase</keyword>
<comment type="cofactor">
    <cofactor evidence="1">
        <name>Mo-molybdopterin</name>
        <dbReference type="ChEBI" id="CHEBI:71302"/>
    </cofactor>
</comment>
<evidence type="ECO:0000256" key="1">
    <source>
        <dbReference type="ARBA" id="ARBA00001924"/>
    </source>
</evidence>
<dbReference type="Gene3D" id="3.90.420.10">
    <property type="entry name" value="Oxidoreductase, molybdopterin-binding domain"/>
    <property type="match status" value="1"/>
</dbReference>
<evidence type="ECO:0000313" key="10">
    <source>
        <dbReference type="EMBL" id="KAL1640437.1"/>
    </source>
</evidence>
<evidence type="ECO:0000256" key="4">
    <source>
        <dbReference type="ARBA" id="ARBA00022505"/>
    </source>
</evidence>
<evidence type="ECO:0000313" key="11">
    <source>
        <dbReference type="Proteomes" id="UP001521184"/>
    </source>
</evidence>
<dbReference type="SUPFAM" id="SSF81296">
    <property type="entry name" value="E set domains"/>
    <property type="match status" value="1"/>
</dbReference>
<dbReference type="InterPro" id="IPR001199">
    <property type="entry name" value="Cyt_B5-like_heme/steroid-bd"/>
</dbReference>
<dbReference type="InterPro" id="IPR005066">
    <property type="entry name" value="MoCF_OxRdtse_dimer"/>
</dbReference>
<keyword evidence="5" id="KW-0479">Metal-binding</keyword>
<dbReference type="PRINTS" id="PR00407">
    <property type="entry name" value="EUMOPTERIN"/>
</dbReference>
<feature type="compositionally biased region" description="Basic and acidic residues" evidence="8">
    <location>
        <begin position="89"/>
        <end position="106"/>
    </location>
</feature>
<feature type="compositionally biased region" description="Basic and acidic residues" evidence="8">
    <location>
        <begin position="120"/>
        <end position="136"/>
    </location>
</feature>
<evidence type="ECO:0000256" key="3">
    <source>
        <dbReference type="ARBA" id="ARBA00015499"/>
    </source>
</evidence>
<evidence type="ECO:0000256" key="5">
    <source>
        <dbReference type="ARBA" id="ARBA00022723"/>
    </source>
</evidence>
<dbReference type="InterPro" id="IPR000572">
    <property type="entry name" value="OxRdtase_Mopterin-bd_dom"/>
</dbReference>
<dbReference type="Gene3D" id="3.10.120.10">
    <property type="entry name" value="Cytochrome b5-like heme/steroid binding domain"/>
    <property type="match status" value="1"/>
</dbReference>
<accession>A0ABR3TLG4</accession>
<dbReference type="SMART" id="SM01117">
    <property type="entry name" value="Cyt-b5"/>
    <property type="match status" value="1"/>
</dbReference>
<feature type="compositionally biased region" description="Acidic residues" evidence="8">
    <location>
        <begin position="889"/>
        <end position="912"/>
    </location>
</feature>
<evidence type="ECO:0000259" key="9">
    <source>
        <dbReference type="PROSITE" id="PS50255"/>
    </source>
</evidence>
<organism evidence="10 11">
    <name type="scientific">Diplodia intermedia</name>
    <dbReference type="NCBI Taxonomy" id="856260"/>
    <lineage>
        <taxon>Eukaryota</taxon>
        <taxon>Fungi</taxon>
        <taxon>Dikarya</taxon>
        <taxon>Ascomycota</taxon>
        <taxon>Pezizomycotina</taxon>
        <taxon>Dothideomycetes</taxon>
        <taxon>Dothideomycetes incertae sedis</taxon>
        <taxon>Botryosphaeriales</taxon>
        <taxon>Botryosphaeriaceae</taxon>
        <taxon>Diplodia</taxon>
    </lineage>
</organism>
<keyword evidence="11" id="KW-1185">Reference proteome</keyword>
<dbReference type="Gene3D" id="2.60.40.650">
    <property type="match status" value="1"/>
</dbReference>
<dbReference type="PROSITE" id="PS50255">
    <property type="entry name" value="CYTOCHROME_B5_2"/>
    <property type="match status" value="1"/>
</dbReference>
<feature type="region of interest" description="Disordered" evidence="8">
    <location>
        <begin position="1"/>
        <end position="26"/>
    </location>
</feature>
<dbReference type="PANTHER" id="PTHR19372">
    <property type="entry name" value="SULFITE REDUCTASE"/>
    <property type="match status" value="1"/>
</dbReference>
<feature type="compositionally biased region" description="Polar residues" evidence="8">
    <location>
        <begin position="1"/>
        <end position="10"/>
    </location>
</feature>
<dbReference type="EMBL" id="JAKEKT020000050">
    <property type="protein sequence ID" value="KAL1640437.1"/>
    <property type="molecule type" value="Genomic_DNA"/>
</dbReference>
<dbReference type="PANTHER" id="PTHR19372:SF7">
    <property type="entry name" value="SULFITE OXIDASE, MITOCHONDRIAL"/>
    <property type="match status" value="1"/>
</dbReference>